<dbReference type="InterPro" id="IPR022385">
    <property type="entry name" value="Rhs_assc_core"/>
</dbReference>
<gene>
    <name evidence="1" type="ORF">SMSP2_01261</name>
</gene>
<dbReference type="Gene3D" id="2.180.10.10">
    <property type="entry name" value="RHS repeat-associated core"/>
    <property type="match status" value="1"/>
</dbReference>
<dbReference type="OrthoDB" id="291501at2"/>
<evidence type="ECO:0000313" key="1">
    <source>
        <dbReference type="EMBL" id="AQQ70899.1"/>
    </source>
</evidence>
<accession>A0A1Q2ME22</accession>
<proteinExistence type="predicted"/>
<dbReference type="EMBL" id="CP019646">
    <property type="protein sequence ID" value="AQQ70899.1"/>
    <property type="molecule type" value="Genomic_DNA"/>
</dbReference>
<dbReference type="RefSeq" id="WP_146683131.1">
    <property type="nucleotide sequence ID" value="NZ_CP019646.1"/>
</dbReference>
<evidence type="ECO:0000313" key="2">
    <source>
        <dbReference type="Proteomes" id="UP000188181"/>
    </source>
</evidence>
<dbReference type="NCBIfam" id="TIGR03696">
    <property type="entry name" value="Rhs_assc_core"/>
    <property type="match status" value="1"/>
</dbReference>
<dbReference type="Proteomes" id="UP000188181">
    <property type="component" value="Chromosome"/>
</dbReference>
<protein>
    <submittedName>
        <fullName evidence="1">RHS repeat-associated core domain protein</fullName>
    </submittedName>
</protein>
<reference evidence="2" key="1">
    <citation type="submission" date="2017-02" db="EMBL/GenBank/DDBJ databases">
        <title>Comparative genomics and description of representatives of a novel lineage of planctomycetes thriving in anoxic sediments.</title>
        <authorList>
            <person name="Spring S."/>
            <person name="Bunk B."/>
            <person name="Sproer C."/>
        </authorList>
    </citation>
    <scope>NUCLEOTIDE SEQUENCE [LARGE SCALE GENOMIC DNA]</scope>
    <source>
        <strain evidence="2">SM-Chi-D1</strain>
    </source>
</reference>
<dbReference type="KEGG" id="pbas:SMSP2_01261"/>
<organism evidence="1 2">
    <name type="scientific">Limihaloglobus sulfuriphilus</name>
    <dbReference type="NCBI Taxonomy" id="1851148"/>
    <lineage>
        <taxon>Bacteria</taxon>
        <taxon>Pseudomonadati</taxon>
        <taxon>Planctomycetota</taxon>
        <taxon>Phycisphaerae</taxon>
        <taxon>Sedimentisphaerales</taxon>
        <taxon>Sedimentisphaeraceae</taxon>
        <taxon>Limihaloglobus</taxon>
    </lineage>
</organism>
<keyword evidence="2" id="KW-1185">Reference proteome</keyword>
<sequence>MYYYNDKAQVTQEVDSSYAFTRWHMYGSYIDEIFVSGDGTNYEFFFRDHLYSVAAVASSTAAFAVTERVEYSSYGDPKIFAAGADGNFYTADDVTSSASGFGNEYTFTGRRLDTLDSGNLQIMYYRNRYYSPEIGRFLQKDPHGINPDGNWNNPYSPRKQYRDGLGSYAYCKNQPGRN</sequence>
<dbReference type="AlphaFoldDB" id="A0A1Q2ME22"/>
<name>A0A1Q2ME22_9BACT</name>